<comment type="catalytic activity">
    <reaction evidence="5">
        <text>3-O-(N-acetyl-beta-D-glucosaminyl)-L-threonyl-[protein] + H2O = L-threonyl-[protein] + N-acetyl-D-glucosamine</text>
        <dbReference type="Rhea" id="RHEA:48892"/>
        <dbReference type="Rhea" id="RHEA-COMP:11060"/>
        <dbReference type="Rhea" id="RHEA-COMP:12252"/>
        <dbReference type="ChEBI" id="CHEBI:15377"/>
        <dbReference type="ChEBI" id="CHEBI:30013"/>
        <dbReference type="ChEBI" id="CHEBI:90840"/>
        <dbReference type="ChEBI" id="CHEBI:506227"/>
        <dbReference type="EC" id="3.2.1.169"/>
    </reaction>
</comment>
<evidence type="ECO:0000256" key="8">
    <source>
        <dbReference type="SAM" id="MobiDB-lite"/>
    </source>
</evidence>
<dbReference type="FunFam" id="3.20.20.80:FF:000009">
    <property type="entry name" value="O-GlcNAcase BT_4395"/>
    <property type="match status" value="1"/>
</dbReference>
<dbReference type="InterPro" id="IPR016181">
    <property type="entry name" value="Acyl_CoA_acyltransferase"/>
</dbReference>
<dbReference type="InterPro" id="IPR017853">
    <property type="entry name" value="GH"/>
</dbReference>
<dbReference type="InterPro" id="IPR011496">
    <property type="entry name" value="O-GlcNAcase_cat"/>
</dbReference>
<keyword evidence="11" id="KW-1185">Reference proteome</keyword>
<evidence type="ECO:0000313" key="10">
    <source>
        <dbReference type="EMBL" id="KAK2158211.1"/>
    </source>
</evidence>
<dbReference type="Pfam" id="PF07555">
    <property type="entry name" value="NAGidase"/>
    <property type="match status" value="1"/>
</dbReference>
<reference evidence="10" key="1">
    <citation type="journal article" date="2023" name="Mol. Biol. Evol.">
        <title>Third-Generation Sequencing Reveals the Adaptive Role of the Epigenome in Three Deep-Sea Polychaetes.</title>
        <authorList>
            <person name="Perez M."/>
            <person name="Aroh O."/>
            <person name="Sun Y."/>
            <person name="Lan Y."/>
            <person name="Juniper S.K."/>
            <person name="Young C.R."/>
            <person name="Angers B."/>
            <person name="Qian P.Y."/>
        </authorList>
    </citation>
    <scope>NUCLEOTIDE SEQUENCE</scope>
    <source>
        <strain evidence="10">R07B-5</strain>
    </source>
</reference>
<dbReference type="GO" id="GO:0016231">
    <property type="term" value="F:beta-N-acetylglucosaminidase activity"/>
    <property type="evidence" value="ECO:0007669"/>
    <property type="project" value="TreeGrafter"/>
</dbReference>
<feature type="domain" description="GH84" evidence="9">
    <location>
        <begin position="47"/>
        <end position="323"/>
    </location>
</feature>
<dbReference type="GO" id="GO:0009100">
    <property type="term" value="P:glycoprotein metabolic process"/>
    <property type="evidence" value="ECO:0007669"/>
    <property type="project" value="TreeGrafter"/>
</dbReference>
<dbReference type="Gene3D" id="1.20.58.240">
    <property type="entry name" value="STAT, domain 1"/>
    <property type="match status" value="1"/>
</dbReference>
<dbReference type="InterPro" id="IPR051822">
    <property type="entry name" value="Glycosyl_Hydrolase_84"/>
</dbReference>
<evidence type="ECO:0000259" key="9">
    <source>
        <dbReference type="PROSITE" id="PS52009"/>
    </source>
</evidence>
<comment type="caution">
    <text evidence="10">The sequence shown here is derived from an EMBL/GenBank/DDBJ whole genome shotgun (WGS) entry which is preliminary data.</text>
</comment>
<accession>A0AAD9JSN4</accession>
<keyword evidence="1" id="KW-0378">Hydrolase</keyword>
<dbReference type="SUPFAM" id="SSF55729">
    <property type="entry name" value="Acyl-CoA N-acyltransferases (Nat)"/>
    <property type="match status" value="1"/>
</dbReference>
<evidence type="ECO:0000256" key="2">
    <source>
        <dbReference type="ARBA" id="ARBA00023295"/>
    </source>
</evidence>
<dbReference type="GO" id="GO:0102571">
    <property type="term" value="F:[protein]-3-O-(N-acetyl-D-glucosaminyl)-L-serine/L-threonine O-N-acetyl-alpha-D-glucosaminase activity"/>
    <property type="evidence" value="ECO:0007669"/>
    <property type="project" value="UniProtKB-EC"/>
</dbReference>
<dbReference type="PROSITE" id="PS52009">
    <property type="entry name" value="GH84"/>
    <property type="match status" value="1"/>
</dbReference>
<feature type="compositionally biased region" description="Basic and acidic residues" evidence="8">
    <location>
        <begin position="12"/>
        <end position="23"/>
    </location>
</feature>
<sequence length="806" mass="91549">MFEGGSGQTSPHCDDSVHDREAEEVGSSALESEHCEAGDNHRSNKPFMCGVCEGFYGTPWTTKQRNELFKRMQKMKMNTYLYAPKDDYKHRIYWRHLYSPEEADDLRLLIEEGRKCGVTFVYAISPGLDITYSDKHDLDVLKKKLQQIKDCGCTSFALLFDDIDPDLSAQDEDCFCSVAYAQTHVTNEVYKFLGNPNVFLFCPTEYCASRAVPSLQRSTYLKTLGSKLTQGIDILWTGPKVVSRRITVDSIKEVAAVIQRHPVIWDNIHANDYDQARVYFGPYEGRSPELKKHLNGVLTNPNCEFEANYIAMHTLAQWSQNTVCHFPQDDNGDSEERAGQDMAMETDSDVGVESEYNPKLALVCAIDNWIPEFYKAKGSSSRPVIADMDLKRSHCSDDEICSKSRRRSDDDDEGDGNNIVERVAVKKRVEGAEPLTSEDLLILCDLFYLPFEHGPRAVHLLKKVHWLINNVDRIKDANKMPRSEHTAEIREWYARAINFHEYHKEIAQMVDKFVNIPNREILYELYNYVSDMRSVLSLVNSYIRWQGMGQPDKEPFKGGEQEPWIHTGGLHAELRRLLPMEGQNDIFPAPKRIISLTDKVFTIRPYLPEDKDEVYVVCRKTCDDGMDGSDIFASHPDLVADECIGGLLALFPQFCFLLEDEAGICGYAVSTPNVQEYQKKLVESWLPLMKKKYPNPDKDVKNTSAQEVIKTFHGELRPVPESLSEKYPSFLHVNMMASRVDRKSPAAKHLLKCASVTLQAAGSRGLHTAIHASHSNMLSFYLGLGFEDITADKDVPENLLILGKTI</sequence>
<dbReference type="SUPFAM" id="SSF51445">
    <property type="entry name" value="(Trans)glycosidases"/>
    <property type="match status" value="1"/>
</dbReference>
<protein>
    <recommendedName>
        <fullName evidence="6">protein O-GlcNAcase</fullName>
        <ecNumber evidence="6">3.2.1.169</ecNumber>
    </recommendedName>
    <alternativeName>
        <fullName evidence="3">Beta-N-acetylhexosaminidase</fullName>
    </alternativeName>
    <alternativeName>
        <fullName evidence="7">Beta-hexosaminidase</fullName>
    </alternativeName>
</protein>
<evidence type="ECO:0000313" key="11">
    <source>
        <dbReference type="Proteomes" id="UP001209878"/>
    </source>
</evidence>
<comment type="catalytic activity">
    <reaction evidence="4">
        <text>3-O-(N-acetyl-beta-D-glucosaminyl)-L-seryl-[protein] + H2O = N-acetyl-D-glucosamine + L-seryl-[protein]</text>
        <dbReference type="Rhea" id="RHEA:48876"/>
        <dbReference type="Rhea" id="RHEA-COMP:9863"/>
        <dbReference type="Rhea" id="RHEA-COMP:12251"/>
        <dbReference type="ChEBI" id="CHEBI:15377"/>
        <dbReference type="ChEBI" id="CHEBI:29999"/>
        <dbReference type="ChEBI" id="CHEBI:90838"/>
        <dbReference type="ChEBI" id="CHEBI:506227"/>
        <dbReference type="EC" id="3.2.1.169"/>
    </reaction>
</comment>
<dbReference type="PANTHER" id="PTHR13170">
    <property type="entry name" value="O-GLCNACASE"/>
    <property type="match status" value="1"/>
</dbReference>
<dbReference type="AlphaFoldDB" id="A0AAD9JSN4"/>
<dbReference type="Gene3D" id="3.40.630.30">
    <property type="match status" value="1"/>
</dbReference>
<dbReference type="EC" id="3.2.1.169" evidence="6"/>
<evidence type="ECO:0000256" key="1">
    <source>
        <dbReference type="ARBA" id="ARBA00022801"/>
    </source>
</evidence>
<dbReference type="EMBL" id="JAODUO010001812">
    <property type="protein sequence ID" value="KAK2158211.1"/>
    <property type="molecule type" value="Genomic_DNA"/>
</dbReference>
<organism evidence="10 11">
    <name type="scientific">Ridgeia piscesae</name>
    <name type="common">Tubeworm</name>
    <dbReference type="NCBI Taxonomy" id="27915"/>
    <lineage>
        <taxon>Eukaryota</taxon>
        <taxon>Metazoa</taxon>
        <taxon>Spiralia</taxon>
        <taxon>Lophotrochozoa</taxon>
        <taxon>Annelida</taxon>
        <taxon>Polychaeta</taxon>
        <taxon>Sedentaria</taxon>
        <taxon>Canalipalpata</taxon>
        <taxon>Sabellida</taxon>
        <taxon>Siboglinidae</taxon>
        <taxon>Ridgeia</taxon>
    </lineage>
</organism>
<keyword evidence="2" id="KW-0326">Glycosidase</keyword>
<evidence type="ECO:0000256" key="4">
    <source>
        <dbReference type="ARBA" id="ARBA00050933"/>
    </source>
</evidence>
<proteinExistence type="predicted"/>
<dbReference type="Proteomes" id="UP001209878">
    <property type="component" value="Unassembled WGS sequence"/>
</dbReference>
<evidence type="ECO:0000256" key="3">
    <source>
        <dbReference type="ARBA" id="ARBA00030512"/>
    </source>
</evidence>
<evidence type="ECO:0000256" key="5">
    <source>
        <dbReference type="ARBA" id="ARBA00052136"/>
    </source>
</evidence>
<dbReference type="PANTHER" id="PTHR13170:SF16">
    <property type="entry name" value="PROTEIN O-GLCNACASE"/>
    <property type="match status" value="1"/>
</dbReference>
<name>A0AAD9JSN4_RIDPI</name>
<gene>
    <name evidence="10" type="ORF">NP493_1812g00019</name>
</gene>
<dbReference type="Gene3D" id="3.20.20.80">
    <property type="entry name" value="Glycosidases"/>
    <property type="match status" value="1"/>
</dbReference>
<evidence type="ECO:0000256" key="7">
    <source>
        <dbReference type="ARBA" id="ARBA00076634"/>
    </source>
</evidence>
<evidence type="ECO:0000256" key="6">
    <source>
        <dbReference type="ARBA" id="ARBA00066938"/>
    </source>
</evidence>
<feature type="region of interest" description="Disordered" evidence="8">
    <location>
        <begin position="1"/>
        <end position="39"/>
    </location>
</feature>